<evidence type="ECO:0000256" key="1">
    <source>
        <dbReference type="SAM" id="Phobius"/>
    </source>
</evidence>
<evidence type="ECO:0000313" key="2">
    <source>
        <dbReference type="EMBL" id="EKM76189.1"/>
    </source>
</evidence>
<feature type="transmembrane region" description="Helical" evidence="1">
    <location>
        <begin position="65"/>
        <end position="86"/>
    </location>
</feature>
<protein>
    <recommendedName>
        <fullName evidence="4">Integral membrane protein</fullName>
    </recommendedName>
</protein>
<keyword evidence="1" id="KW-0472">Membrane</keyword>
<dbReference type="Proteomes" id="UP000008493">
    <property type="component" value="Unassembled WGS sequence"/>
</dbReference>
<gene>
    <name evidence="2" type="ORF">AGABI1DRAFT_131509</name>
</gene>
<accession>K5VP06</accession>
<dbReference type="OrthoDB" id="3038990at2759"/>
<dbReference type="OMA" id="LWHITVA"/>
<name>K5VP06_AGABU</name>
<keyword evidence="3" id="KW-1185">Reference proteome</keyword>
<dbReference type="EMBL" id="JH971404">
    <property type="protein sequence ID" value="EKM76189.1"/>
    <property type="molecule type" value="Genomic_DNA"/>
</dbReference>
<keyword evidence="1" id="KW-0812">Transmembrane</keyword>
<feature type="transmembrane region" description="Helical" evidence="1">
    <location>
        <begin position="131"/>
        <end position="154"/>
    </location>
</feature>
<evidence type="ECO:0000313" key="3">
    <source>
        <dbReference type="Proteomes" id="UP000008493"/>
    </source>
</evidence>
<proteinExistence type="predicted"/>
<evidence type="ECO:0008006" key="4">
    <source>
        <dbReference type="Google" id="ProtNLM"/>
    </source>
</evidence>
<feature type="transmembrane region" description="Helical" evidence="1">
    <location>
        <begin position="174"/>
        <end position="197"/>
    </location>
</feature>
<reference evidence="3" key="1">
    <citation type="journal article" date="2012" name="Proc. Natl. Acad. Sci. U.S.A.">
        <title>Genome sequence of the button mushroom Agaricus bisporus reveals mechanisms governing adaptation to a humic-rich ecological niche.</title>
        <authorList>
            <person name="Morin E."/>
            <person name="Kohler A."/>
            <person name="Baker A.R."/>
            <person name="Foulongne-Oriol M."/>
            <person name="Lombard V."/>
            <person name="Nagy L.G."/>
            <person name="Ohm R.A."/>
            <person name="Patyshakuliyeva A."/>
            <person name="Brun A."/>
            <person name="Aerts A.L."/>
            <person name="Bailey A.M."/>
            <person name="Billette C."/>
            <person name="Coutinho P.M."/>
            <person name="Deakin G."/>
            <person name="Doddapaneni H."/>
            <person name="Floudas D."/>
            <person name="Grimwood J."/>
            <person name="Hilden K."/>
            <person name="Kuees U."/>
            <person name="LaButti K.M."/>
            <person name="Lapidus A."/>
            <person name="Lindquist E.A."/>
            <person name="Lucas S.M."/>
            <person name="Murat C."/>
            <person name="Riley R.W."/>
            <person name="Salamov A.A."/>
            <person name="Schmutz J."/>
            <person name="Subramanian V."/>
            <person name="Woesten H.A.B."/>
            <person name="Xu J."/>
            <person name="Eastwood D.C."/>
            <person name="Foster G.D."/>
            <person name="Sonnenberg A.S."/>
            <person name="Cullen D."/>
            <person name="de Vries R.P."/>
            <person name="Lundell T."/>
            <person name="Hibbett D.S."/>
            <person name="Henrissat B."/>
            <person name="Burton K.S."/>
            <person name="Kerrigan R.W."/>
            <person name="Challen M.P."/>
            <person name="Grigoriev I.V."/>
            <person name="Martin F."/>
        </authorList>
    </citation>
    <scope>NUCLEOTIDE SEQUENCE [LARGE SCALE GENOMIC DNA]</scope>
    <source>
        <strain evidence="3">JB137-S8 / ATCC MYA-4627 / FGSC 10392</strain>
    </source>
</reference>
<dbReference type="GeneID" id="18827458"/>
<organism evidence="2 3">
    <name type="scientific">Agaricus bisporus var. burnettii (strain JB137-S8 / ATCC MYA-4627 / FGSC 10392)</name>
    <name type="common">White button mushroom</name>
    <dbReference type="NCBI Taxonomy" id="597362"/>
    <lineage>
        <taxon>Eukaryota</taxon>
        <taxon>Fungi</taxon>
        <taxon>Dikarya</taxon>
        <taxon>Basidiomycota</taxon>
        <taxon>Agaricomycotina</taxon>
        <taxon>Agaricomycetes</taxon>
        <taxon>Agaricomycetidae</taxon>
        <taxon>Agaricales</taxon>
        <taxon>Agaricineae</taxon>
        <taxon>Agaricaceae</taxon>
        <taxon>Agaricus</taxon>
    </lineage>
</organism>
<dbReference type="InParanoid" id="K5VP06"/>
<dbReference type="HOGENOM" id="CLU_060549_1_0_1"/>
<dbReference type="AlphaFoldDB" id="K5VP06"/>
<dbReference type="RefSeq" id="XP_007333146.1">
    <property type="nucleotide sequence ID" value="XM_007333084.1"/>
</dbReference>
<sequence>MPTTPPPAEQILTPEVYLNHFSPAEAHEEEIRRDITMVLVGVVLWDVFTYIPSDIRIIRKSPFRSTILSFIISRLMIVVYMINVMLRRTLPVDYYLDTLWHITVAAVLLLIISSSYLFLRRVLAIYSTEKWVRRCFIASWVIHSITSAIVVPLGGDPSLFPGTGYFKSAKLKPWVATCDWGMLAFDTAVVVGISVKLGRSFSDSEYRHNDGNKVSWYGVLTGRHLPRFSRAIVRGGQLYYL</sequence>
<keyword evidence="1" id="KW-1133">Transmembrane helix</keyword>
<feature type="transmembrane region" description="Helical" evidence="1">
    <location>
        <begin position="98"/>
        <end position="119"/>
    </location>
</feature>
<dbReference type="KEGG" id="abp:AGABI1DRAFT131509"/>